<dbReference type="RefSeq" id="XP_017772356.1">
    <property type="nucleotide sequence ID" value="XM_017916867.1"/>
</dbReference>
<keyword evidence="6" id="KW-0732">Signal</keyword>
<keyword evidence="8" id="KW-1185">Reference proteome</keyword>
<evidence type="ECO:0000259" key="7">
    <source>
        <dbReference type="PROSITE" id="PS50240"/>
    </source>
</evidence>
<dbReference type="PROSITE" id="PS50240">
    <property type="entry name" value="TRYPSIN_DOM"/>
    <property type="match status" value="1"/>
</dbReference>
<dbReference type="SUPFAM" id="SSF50494">
    <property type="entry name" value="Trypsin-like serine proteases"/>
    <property type="match status" value="1"/>
</dbReference>
<comment type="similarity">
    <text evidence="1">Belongs to the peptidase S1 family.</text>
</comment>
<dbReference type="InterPro" id="IPR001314">
    <property type="entry name" value="Peptidase_S1A"/>
</dbReference>
<evidence type="ECO:0000256" key="2">
    <source>
        <dbReference type="ARBA" id="ARBA00022670"/>
    </source>
</evidence>
<protein>
    <submittedName>
        <fullName evidence="9">Chymotrypsin-1-like</fullName>
    </submittedName>
</protein>
<name>A0ABM1MCQ6_NICVS</name>
<evidence type="ECO:0000256" key="4">
    <source>
        <dbReference type="ARBA" id="ARBA00022825"/>
    </source>
</evidence>
<dbReference type="InterPro" id="IPR043504">
    <property type="entry name" value="Peptidase_S1_PA_chymotrypsin"/>
</dbReference>
<dbReference type="GeneID" id="108559550"/>
<dbReference type="InterPro" id="IPR050430">
    <property type="entry name" value="Peptidase_S1"/>
</dbReference>
<dbReference type="PROSITE" id="PS00135">
    <property type="entry name" value="TRYPSIN_SER"/>
    <property type="match status" value="1"/>
</dbReference>
<evidence type="ECO:0000256" key="6">
    <source>
        <dbReference type="SAM" id="SignalP"/>
    </source>
</evidence>
<sequence>MVKVALLVLCGLVGAFAAPSELGWRIVGGENAADGQFPYQISLRYGGSHSCGGSILDDNTILCAAHCVDGRTPSMMTVVVGSNALSQGGDTYQVKSFVVHEKYDSYRIQNDVSILKLESPITFGPKVQPVKLPTTNIAGDSDVTLSGWGRTSYPGNIPDALQFIHLKTLTVETCQKLQSAMDVIESEVCTLTKSGEGACHGDSGGPLVDSNGSQIGIVSWGTPCARGFPDVFTRVFSFLDWIAQNRH</sequence>
<dbReference type="Pfam" id="PF00089">
    <property type="entry name" value="Trypsin"/>
    <property type="match status" value="1"/>
</dbReference>
<evidence type="ECO:0000313" key="8">
    <source>
        <dbReference type="Proteomes" id="UP000695000"/>
    </source>
</evidence>
<dbReference type="Proteomes" id="UP000695000">
    <property type="component" value="Unplaced"/>
</dbReference>
<dbReference type="Gene3D" id="2.40.10.10">
    <property type="entry name" value="Trypsin-like serine proteases"/>
    <property type="match status" value="2"/>
</dbReference>
<dbReference type="PANTHER" id="PTHR24276:SF96">
    <property type="entry name" value="PEPTIDASE S1 DOMAIN-CONTAINING PROTEIN"/>
    <property type="match status" value="1"/>
</dbReference>
<evidence type="ECO:0000256" key="5">
    <source>
        <dbReference type="ARBA" id="ARBA00023157"/>
    </source>
</evidence>
<dbReference type="PRINTS" id="PR00722">
    <property type="entry name" value="CHYMOTRYPSIN"/>
</dbReference>
<evidence type="ECO:0000256" key="3">
    <source>
        <dbReference type="ARBA" id="ARBA00022801"/>
    </source>
</evidence>
<keyword evidence="5" id="KW-1015">Disulfide bond</keyword>
<evidence type="ECO:0000256" key="1">
    <source>
        <dbReference type="ARBA" id="ARBA00007664"/>
    </source>
</evidence>
<organism evidence="8 9">
    <name type="scientific">Nicrophorus vespilloides</name>
    <name type="common">Boreal carrion beetle</name>
    <dbReference type="NCBI Taxonomy" id="110193"/>
    <lineage>
        <taxon>Eukaryota</taxon>
        <taxon>Metazoa</taxon>
        <taxon>Ecdysozoa</taxon>
        <taxon>Arthropoda</taxon>
        <taxon>Hexapoda</taxon>
        <taxon>Insecta</taxon>
        <taxon>Pterygota</taxon>
        <taxon>Neoptera</taxon>
        <taxon>Endopterygota</taxon>
        <taxon>Coleoptera</taxon>
        <taxon>Polyphaga</taxon>
        <taxon>Staphyliniformia</taxon>
        <taxon>Silphidae</taxon>
        <taxon>Nicrophorinae</taxon>
        <taxon>Nicrophorus</taxon>
    </lineage>
</organism>
<proteinExistence type="inferred from homology"/>
<dbReference type="PANTHER" id="PTHR24276">
    <property type="entry name" value="POLYSERASE-RELATED"/>
    <property type="match status" value="1"/>
</dbReference>
<feature type="chain" id="PRO_5047473322" evidence="6">
    <location>
        <begin position="18"/>
        <end position="247"/>
    </location>
</feature>
<gene>
    <name evidence="9" type="primary">LOC108559550</name>
</gene>
<dbReference type="CDD" id="cd00190">
    <property type="entry name" value="Tryp_SPc"/>
    <property type="match status" value="1"/>
</dbReference>
<dbReference type="InterPro" id="IPR033116">
    <property type="entry name" value="TRYPSIN_SER"/>
</dbReference>
<keyword evidence="4" id="KW-0720">Serine protease</keyword>
<keyword evidence="3" id="KW-0378">Hydrolase</keyword>
<evidence type="ECO:0000313" key="9">
    <source>
        <dbReference type="RefSeq" id="XP_017772356.1"/>
    </source>
</evidence>
<dbReference type="SMART" id="SM00020">
    <property type="entry name" value="Tryp_SPc"/>
    <property type="match status" value="1"/>
</dbReference>
<reference evidence="9" key="1">
    <citation type="submission" date="2025-08" db="UniProtKB">
        <authorList>
            <consortium name="RefSeq"/>
        </authorList>
    </citation>
    <scope>IDENTIFICATION</scope>
    <source>
        <tissue evidence="9">Whole Larva</tissue>
    </source>
</reference>
<dbReference type="InterPro" id="IPR001254">
    <property type="entry name" value="Trypsin_dom"/>
</dbReference>
<feature type="signal peptide" evidence="6">
    <location>
        <begin position="1"/>
        <end position="17"/>
    </location>
</feature>
<accession>A0ABM1MCQ6</accession>
<feature type="domain" description="Peptidase S1" evidence="7">
    <location>
        <begin position="26"/>
        <end position="247"/>
    </location>
</feature>
<dbReference type="InterPro" id="IPR009003">
    <property type="entry name" value="Peptidase_S1_PA"/>
</dbReference>
<keyword evidence="2" id="KW-0645">Protease</keyword>